<comment type="caution">
    <text evidence="1">The sequence shown here is derived from an EMBL/GenBank/DDBJ whole genome shotgun (WGS) entry which is preliminary data.</text>
</comment>
<evidence type="ECO:0000313" key="2">
    <source>
        <dbReference type="Proteomes" id="UP000823561"/>
    </source>
</evidence>
<dbReference type="InterPro" id="IPR009079">
    <property type="entry name" value="4_helix_cytokine-like_core"/>
</dbReference>
<dbReference type="EMBL" id="JADWDJ010000023">
    <property type="protein sequence ID" value="KAG5261849.1"/>
    <property type="molecule type" value="Genomic_DNA"/>
</dbReference>
<protein>
    <submittedName>
        <fullName evidence="1">Uncharacterized protein</fullName>
    </submittedName>
</protein>
<accession>A0AAV6FH98</accession>
<proteinExistence type="predicted"/>
<name>A0AAV6FH98_9TELE</name>
<dbReference type="Proteomes" id="UP000823561">
    <property type="component" value="Chromosome 23"/>
</dbReference>
<gene>
    <name evidence="1" type="ORF">AALO_G00289260</name>
</gene>
<organism evidence="1 2">
    <name type="scientific">Alosa alosa</name>
    <name type="common">allis shad</name>
    <dbReference type="NCBI Taxonomy" id="278164"/>
    <lineage>
        <taxon>Eukaryota</taxon>
        <taxon>Metazoa</taxon>
        <taxon>Chordata</taxon>
        <taxon>Craniata</taxon>
        <taxon>Vertebrata</taxon>
        <taxon>Euteleostomi</taxon>
        <taxon>Actinopterygii</taxon>
        <taxon>Neopterygii</taxon>
        <taxon>Teleostei</taxon>
        <taxon>Clupei</taxon>
        <taxon>Clupeiformes</taxon>
        <taxon>Clupeoidei</taxon>
        <taxon>Clupeidae</taxon>
        <taxon>Alosa</taxon>
    </lineage>
</organism>
<keyword evidence="2" id="KW-1185">Reference proteome</keyword>
<sequence length="106" mass="12525">MEKHFGKEEQRLLVLEMLDVYSHLFKQMSKEADRQGSHEAKALLHYIKRLDEYPTIKNGNDQLKMLRDIRARVTDYKWSPAEQLKALNDFQVVYQKATELAQSKSN</sequence>
<dbReference type="SUPFAM" id="SSF47266">
    <property type="entry name" value="4-helical cytokines"/>
    <property type="match status" value="1"/>
</dbReference>
<evidence type="ECO:0000313" key="1">
    <source>
        <dbReference type="EMBL" id="KAG5261849.1"/>
    </source>
</evidence>
<dbReference type="Gene3D" id="1.20.1250.10">
    <property type="match status" value="1"/>
</dbReference>
<reference evidence="1" key="1">
    <citation type="submission" date="2020-10" db="EMBL/GenBank/DDBJ databases">
        <title>Chromosome-scale genome assembly of the Allis shad, Alosa alosa.</title>
        <authorList>
            <person name="Margot Z."/>
            <person name="Christophe K."/>
            <person name="Cabau C."/>
            <person name="Louis A."/>
            <person name="Berthelot C."/>
            <person name="Parey E."/>
            <person name="Roest Crollius H."/>
            <person name="Montfort J."/>
            <person name="Robinson-Rechavi M."/>
            <person name="Bucao C."/>
            <person name="Bouchez O."/>
            <person name="Gislard M."/>
            <person name="Lluch J."/>
            <person name="Milhes M."/>
            <person name="Lampietro C."/>
            <person name="Lopez Roques C."/>
            <person name="Donnadieu C."/>
            <person name="Braasch I."/>
            <person name="Desvignes T."/>
            <person name="Postlethwait J."/>
            <person name="Bobe J."/>
            <person name="Guiguen Y."/>
        </authorList>
    </citation>
    <scope>NUCLEOTIDE SEQUENCE</scope>
    <source>
        <strain evidence="1">M-15738</strain>
        <tissue evidence="1">Blood</tissue>
    </source>
</reference>
<dbReference type="AlphaFoldDB" id="A0AAV6FH98"/>